<keyword evidence="6" id="KW-0695">RNA-directed DNA polymerase</keyword>
<evidence type="ECO:0000313" key="8">
    <source>
        <dbReference type="EMBL" id="KAI2646495.1"/>
    </source>
</evidence>
<name>A0ABQ8L6Y0_LABRO</name>
<dbReference type="Gene3D" id="3.30.70.270">
    <property type="match status" value="1"/>
</dbReference>
<dbReference type="CDD" id="cd09274">
    <property type="entry name" value="RNase_HI_RT_Ty3"/>
    <property type="match status" value="1"/>
</dbReference>
<keyword evidence="5" id="KW-0378">Hydrolase</keyword>
<accession>A0ABQ8L6Y0</accession>
<keyword evidence="2" id="KW-0548">Nucleotidyltransferase</keyword>
<gene>
    <name evidence="8" type="ORF">H4Q32_029119</name>
</gene>
<evidence type="ECO:0000259" key="7">
    <source>
        <dbReference type="Pfam" id="PF17917"/>
    </source>
</evidence>
<proteinExistence type="predicted"/>
<dbReference type="InterPro" id="IPR043502">
    <property type="entry name" value="DNA/RNA_pol_sf"/>
</dbReference>
<dbReference type="PANTHER" id="PTHR37984">
    <property type="entry name" value="PROTEIN CBG26694"/>
    <property type="match status" value="1"/>
</dbReference>
<evidence type="ECO:0000256" key="1">
    <source>
        <dbReference type="ARBA" id="ARBA00022679"/>
    </source>
</evidence>
<keyword evidence="1" id="KW-0808">Transferase</keyword>
<dbReference type="EMBL" id="JACTAM010001269">
    <property type="protein sequence ID" value="KAI2646495.1"/>
    <property type="molecule type" value="Genomic_DNA"/>
</dbReference>
<reference evidence="8 9" key="1">
    <citation type="submission" date="2022-01" db="EMBL/GenBank/DDBJ databases">
        <title>A high-quality chromosome-level genome assembly of rohu carp, Labeo rohita.</title>
        <authorList>
            <person name="Arick M.A. II"/>
            <person name="Hsu C.-Y."/>
            <person name="Magbanua Z."/>
            <person name="Pechanova O."/>
            <person name="Grover C."/>
            <person name="Miller E."/>
            <person name="Thrash A."/>
            <person name="Ezzel L."/>
            <person name="Alam S."/>
            <person name="Benzie J."/>
            <person name="Hamilton M."/>
            <person name="Karsi A."/>
            <person name="Lawrence M.L."/>
            <person name="Peterson D.G."/>
        </authorList>
    </citation>
    <scope>NUCLEOTIDE SEQUENCE [LARGE SCALE GENOMIC DNA]</scope>
    <source>
        <strain evidence="9">BAU-BD-2019</strain>
        <tissue evidence="8">Blood</tissue>
    </source>
</reference>
<dbReference type="Gene3D" id="1.10.340.70">
    <property type="match status" value="1"/>
</dbReference>
<organism evidence="8 9">
    <name type="scientific">Labeo rohita</name>
    <name type="common">Indian major carp</name>
    <name type="synonym">Cyprinus rohita</name>
    <dbReference type="NCBI Taxonomy" id="84645"/>
    <lineage>
        <taxon>Eukaryota</taxon>
        <taxon>Metazoa</taxon>
        <taxon>Chordata</taxon>
        <taxon>Craniata</taxon>
        <taxon>Vertebrata</taxon>
        <taxon>Euteleostomi</taxon>
        <taxon>Actinopterygii</taxon>
        <taxon>Neopterygii</taxon>
        <taxon>Teleostei</taxon>
        <taxon>Ostariophysi</taxon>
        <taxon>Cypriniformes</taxon>
        <taxon>Cyprinidae</taxon>
        <taxon>Labeoninae</taxon>
        <taxon>Labeonini</taxon>
        <taxon>Labeo</taxon>
    </lineage>
</organism>
<comment type="caution">
    <text evidence="8">The sequence shown here is derived from an EMBL/GenBank/DDBJ whole genome shotgun (WGS) entry which is preliminary data.</text>
</comment>
<dbReference type="Gene3D" id="3.10.20.370">
    <property type="match status" value="1"/>
</dbReference>
<keyword evidence="9" id="KW-1185">Reference proteome</keyword>
<dbReference type="PANTHER" id="PTHR37984:SF5">
    <property type="entry name" value="PROTEIN NYNRIN-LIKE"/>
    <property type="match status" value="1"/>
</dbReference>
<dbReference type="Pfam" id="PF17917">
    <property type="entry name" value="RT_RNaseH"/>
    <property type="match status" value="1"/>
</dbReference>
<dbReference type="InterPro" id="IPR043128">
    <property type="entry name" value="Rev_trsase/Diguanyl_cyclase"/>
</dbReference>
<dbReference type="SUPFAM" id="SSF56672">
    <property type="entry name" value="DNA/RNA polymerases"/>
    <property type="match status" value="1"/>
</dbReference>
<evidence type="ECO:0000313" key="9">
    <source>
        <dbReference type="Proteomes" id="UP000830375"/>
    </source>
</evidence>
<sequence>MNNSFDMKVEWALTIQPHHKDLHQTELLRKSQFIVGDAVDSIRQAAPNQLQTWSRGPLYLANGEAETPLGWVNTTIRHDQAFTIPAAVLSSKALAYAVVLGLDFIFFSGMHINVTDQKYSFKFSPAKEYAFQPGNASLPIVNPQQENLQQQKTQNLSLLSSIPPPSLQLLIQQPYNVDERMLIKNAVDEAHLPPDGKQQLLSILESNPRVCTLRTGPTCHGEAIHANPVPRNLKEKGHRFQWTPQCQQGFEQLKSCLTSPPILGHPDLQLPFTVYTGSDTGLGAILAQRKDAGRVAIACASRTLTGAELNYTATEKECLAVVWALKKWQHYLEHKPFTVVTDHSALQWVMSSTKTTSRLIRWVLRLQKFDFIIEYRKGKLNVAPDALSRSSPTLSCSLYTSFKEPELPLSDVVLWEEQHKDHEIIKLLQAVAENNASLMDQYEVVEDKLYHKTYLPNNQLHYRVYVPSSLRPSLLQHYHSSPLSGHEGIYKTYK</sequence>
<evidence type="ECO:0000256" key="6">
    <source>
        <dbReference type="ARBA" id="ARBA00022918"/>
    </source>
</evidence>
<dbReference type="Proteomes" id="UP000830375">
    <property type="component" value="Unassembled WGS sequence"/>
</dbReference>
<protein>
    <submittedName>
        <fullName evidence="8">Transposon Tf2-6 polyprotein</fullName>
    </submittedName>
</protein>
<feature type="domain" description="Reverse transcriptase RNase H-like" evidence="7">
    <location>
        <begin position="267"/>
        <end position="369"/>
    </location>
</feature>
<dbReference type="InterPro" id="IPR050951">
    <property type="entry name" value="Retrovirus_Pol_polyprotein"/>
</dbReference>
<evidence type="ECO:0000256" key="5">
    <source>
        <dbReference type="ARBA" id="ARBA00022801"/>
    </source>
</evidence>
<keyword evidence="4" id="KW-0255">Endonuclease</keyword>
<evidence type="ECO:0000256" key="2">
    <source>
        <dbReference type="ARBA" id="ARBA00022695"/>
    </source>
</evidence>
<evidence type="ECO:0000256" key="3">
    <source>
        <dbReference type="ARBA" id="ARBA00022722"/>
    </source>
</evidence>
<evidence type="ECO:0000256" key="4">
    <source>
        <dbReference type="ARBA" id="ARBA00022759"/>
    </source>
</evidence>
<keyword evidence="3" id="KW-0540">Nuclease</keyword>
<dbReference type="InterPro" id="IPR041373">
    <property type="entry name" value="RT_RNaseH"/>
</dbReference>